<evidence type="ECO:0000313" key="5">
    <source>
        <dbReference type="EMBL" id="SHO67434.1"/>
    </source>
</evidence>
<dbReference type="Proteomes" id="UP000186406">
    <property type="component" value="Unassembled WGS sequence"/>
</dbReference>
<evidence type="ECO:0000313" key="6">
    <source>
        <dbReference type="Proteomes" id="UP000186406"/>
    </source>
</evidence>
<dbReference type="PANTHER" id="PTHR43669:SF3">
    <property type="entry name" value="ALCOHOL DEHYDROGENASE, PUTATIVE (AFU_ORTHOLOGUE AFUA_3G03445)-RELATED"/>
    <property type="match status" value="1"/>
</dbReference>
<dbReference type="InterPro" id="IPR002347">
    <property type="entry name" value="SDR_fam"/>
</dbReference>
<evidence type="ECO:0000256" key="1">
    <source>
        <dbReference type="ARBA" id="ARBA00006484"/>
    </source>
</evidence>
<feature type="transmembrane region" description="Helical" evidence="3">
    <location>
        <begin position="148"/>
        <end position="169"/>
    </location>
</feature>
<dbReference type="Gene3D" id="3.40.50.720">
    <property type="entry name" value="NAD(P)-binding Rossmann-like Domain"/>
    <property type="match status" value="1"/>
</dbReference>
<dbReference type="SMART" id="SM00822">
    <property type="entry name" value="PKS_KR"/>
    <property type="match status" value="1"/>
</dbReference>
<evidence type="ECO:0000256" key="3">
    <source>
        <dbReference type="SAM" id="Phobius"/>
    </source>
</evidence>
<name>A0A1M7ZRA1_9HYPH</name>
<dbReference type="InterPro" id="IPR036291">
    <property type="entry name" value="NAD(P)-bd_dom_sf"/>
</dbReference>
<gene>
    <name evidence="5" type="ORF">SAMN02745172_04115</name>
</gene>
<comment type="similarity">
    <text evidence="1">Belongs to the short-chain dehydrogenases/reductases (SDR) family.</text>
</comment>
<dbReference type="PANTHER" id="PTHR43669">
    <property type="entry name" value="5-KETO-D-GLUCONATE 5-REDUCTASE"/>
    <property type="match status" value="1"/>
</dbReference>
<dbReference type="CDD" id="cd05233">
    <property type="entry name" value="SDR_c"/>
    <property type="match status" value="1"/>
</dbReference>
<reference evidence="5 6" key="1">
    <citation type="submission" date="2016-12" db="EMBL/GenBank/DDBJ databases">
        <authorList>
            <person name="Song W.-J."/>
            <person name="Kurnit D.M."/>
        </authorList>
    </citation>
    <scope>NUCLEOTIDE SEQUENCE [LARGE SCALE GENOMIC DNA]</scope>
    <source>
        <strain evidence="5 6">DSM 19599</strain>
    </source>
</reference>
<keyword evidence="6" id="KW-1185">Reference proteome</keyword>
<feature type="domain" description="Ketoreductase" evidence="4">
    <location>
        <begin position="20"/>
        <end position="201"/>
    </location>
</feature>
<accession>A0A1M7ZRA1</accession>
<dbReference type="SUPFAM" id="SSF51735">
    <property type="entry name" value="NAD(P)-binding Rossmann-fold domains"/>
    <property type="match status" value="1"/>
</dbReference>
<evidence type="ECO:0000259" key="4">
    <source>
        <dbReference type="SMART" id="SM00822"/>
    </source>
</evidence>
<keyword evidence="3" id="KW-0812">Transmembrane</keyword>
<dbReference type="PRINTS" id="PR00081">
    <property type="entry name" value="GDHRDH"/>
</dbReference>
<keyword evidence="2" id="KW-0560">Oxidoreductase</keyword>
<dbReference type="RefSeq" id="WP_244530973.1">
    <property type="nucleotide sequence ID" value="NZ_FRXO01000014.1"/>
</dbReference>
<keyword evidence="3" id="KW-1133">Transmembrane helix</keyword>
<proteinExistence type="inferred from homology"/>
<dbReference type="EMBL" id="FRXO01000014">
    <property type="protein sequence ID" value="SHO67434.1"/>
    <property type="molecule type" value="Genomic_DNA"/>
</dbReference>
<sequence>MTPMDGKADAIASPFSLAGHHALITGGGSGLGLATARCFLAAGARVTIVGTNASKLGAASAELGGDAVAGLVFDITQTGDVAAFAGRVEAERGAVSILVNNAGQTIKKPIDDMTPADVEAVLDVHVVGAYALSRAFLPQLARRRDSSILFTASMASFLGVPFVIGYSAAKAAHVGMIRAMATELAPRGIRVNGVAPGWVDTPLFRAATASDPARRAKIDARIPLGRLAEPSDIGWAMTYLASPAAAYVTGHVLVVDGGALHGF</sequence>
<dbReference type="FunFam" id="3.40.50.720:FF:000084">
    <property type="entry name" value="Short-chain dehydrogenase reductase"/>
    <property type="match status" value="1"/>
</dbReference>
<dbReference type="GO" id="GO:0016491">
    <property type="term" value="F:oxidoreductase activity"/>
    <property type="evidence" value="ECO:0007669"/>
    <property type="project" value="UniProtKB-KW"/>
</dbReference>
<organism evidence="5 6">
    <name type="scientific">Pseudoxanthobacter soli DSM 19599</name>
    <dbReference type="NCBI Taxonomy" id="1123029"/>
    <lineage>
        <taxon>Bacteria</taxon>
        <taxon>Pseudomonadati</taxon>
        <taxon>Pseudomonadota</taxon>
        <taxon>Alphaproteobacteria</taxon>
        <taxon>Hyphomicrobiales</taxon>
        <taxon>Segnochrobactraceae</taxon>
        <taxon>Pseudoxanthobacter</taxon>
    </lineage>
</organism>
<evidence type="ECO:0000256" key="2">
    <source>
        <dbReference type="ARBA" id="ARBA00023002"/>
    </source>
</evidence>
<dbReference type="Pfam" id="PF13561">
    <property type="entry name" value="adh_short_C2"/>
    <property type="match status" value="1"/>
</dbReference>
<protein>
    <submittedName>
        <fullName evidence="5">Gluconate 5-dehydrogenase</fullName>
    </submittedName>
</protein>
<dbReference type="InterPro" id="IPR057326">
    <property type="entry name" value="KR_dom"/>
</dbReference>
<dbReference type="STRING" id="1123029.SAMN02745172_04115"/>
<dbReference type="PRINTS" id="PR00080">
    <property type="entry name" value="SDRFAMILY"/>
</dbReference>
<dbReference type="AlphaFoldDB" id="A0A1M7ZRA1"/>
<keyword evidence="3" id="KW-0472">Membrane</keyword>